<dbReference type="STRING" id="1280953.HOC_20738"/>
<dbReference type="InterPro" id="IPR050879">
    <property type="entry name" value="Acyltransferase_3"/>
</dbReference>
<sequence length="259" mass="28462">TDHFSGGRPVTPSEFAIVSFFGITFLPCPPLFDWTSNAPFPFDAPAWSLFFELIANLLLACFAFLRRPRSLLLFLPIAAISLIYFTLQSNTFDMGWNYETFPGGAARLAYGFFIGVLIYNIWVRGYRWHLPAVAAFVLLFFVATGAALFDGTARLAWDLSMQLLCIPLIVALAANASASGNFARLCSVLGDLSYGIYMLHIPILVALRLTTNHIFGENQISGLAMTLMVATLATIAAAIVHHAYDLPLRAKLTRRLSGT</sequence>
<feature type="transmembrane region" description="Helical" evidence="1">
    <location>
        <begin position="188"/>
        <end position="210"/>
    </location>
</feature>
<feature type="transmembrane region" description="Helical" evidence="1">
    <location>
        <begin position="130"/>
        <end position="149"/>
    </location>
</feature>
<feature type="transmembrane region" description="Helical" evidence="1">
    <location>
        <begin position="222"/>
        <end position="244"/>
    </location>
</feature>
<feature type="transmembrane region" description="Helical" evidence="1">
    <location>
        <begin position="15"/>
        <end position="32"/>
    </location>
</feature>
<dbReference type="RefSeq" id="WP_156950583.1">
    <property type="nucleotide sequence ID" value="NZ_ARYL01000136.1"/>
</dbReference>
<feature type="domain" description="Acyltransferase 3" evidence="2">
    <location>
        <begin position="27"/>
        <end position="239"/>
    </location>
</feature>
<keyword evidence="3" id="KW-0808">Transferase</keyword>
<dbReference type="PANTHER" id="PTHR23028:SF134">
    <property type="entry name" value="PUTATIVE (AFU_ORTHOLOGUE AFUA_4G08520)-RELATED"/>
    <property type="match status" value="1"/>
</dbReference>
<dbReference type="eggNOG" id="COG1835">
    <property type="taxonomic scope" value="Bacteria"/>
</dbReference>
<organism evidence="3 4">
    <name type="scientific">Hyphomonas oceanitis SCH89</name>
    <dbReference type="NCBI Taxonomy" id="1280953"/>
    <lineage>
        <taxon>Bacteria</taxon>
        <taxon>Pseudomonadati</taxon>
        <taxon>Pseudomonadota</taxon>
        <taxon>Alphaproteobacteria</taxon>
        <taxon>Hyphomonadales</taxon>
        <taxon>Hyphomonadaceae</taxon>
        <taxon>Hyphomonas</taxon>
    </lineage>
</organism>
<feature type="transmembrane region" description="Helical" evidence="1">
    <location>
        <begin position="44"/>
        <end position="64"/>
    </location>
</feature>
<name>A0A059G0P2_9PROT</name>
<proteinExistence type="predicted"/>
<keyword evidence="1" id="KW-0812">Transmembrane</keyword>
<dbReference type="PANTHER" id="PTHR23028">
    <property type="entry name" value="ACETYLTRANSFERASE"/>
    <property type="match status" value="1"/>
</dbReference>
<dbReference type="AlphaFoldDB" id="A0A059G0P2"/>
<dbReference type="OrthoDB" id="9796461at2"/>
<accession>A0A059G0P2</accession>
<evidence type="ECO:0000259" key="2">
    <source>
        <dbReference type="Pfam" id="PF01757"/>
    </source>
</evidence>
<keyword evidence="4" id="KW-1185">Reference proteome</keyword>
<evidence type="ECO:0000313" key="4">
    <source>
        <dbReference type="Proteomes" id="UP000024942"/>
    </source>
</evidence>
<comment type="caution">
    <text evidence="3">The sequence shown here is derived from an EMBL/GenBank/DDBJ whole genome shotgun (WGS) entry which is preliminary data.</text>
</comment>
<keyword evidence="1" id="KW-1133">Transmembrane helix</keyword>
<feature type="transmembrane region" description="Helical" evidence="1">
    <location>
        <begin position="155"/>
        <end position="176"/>
    </location>
</feature>
<evidence type="ECO:0000313" key="3">
    <source>
        <dbReference type="EMBL" id="KCZ96818.1"/>
    </source>
</evidence>
<dbReference type="InterPro" id="IPR002656">
    <property type="entry name" value="Acyl_transf_3_dom"/>
</dbReference>
<feature type="transmembrane region" description="Helical" evidence="1">
    <location>
        <begin position="71"/>
        <end position="87"/>
    </location>
</feature>
<protein>
    <submittedName>
        <fullName evidence="3">Acyltransferase 3</fullName>
    </submittedName>
</protein>
<feature type="transmembrane region" description="Helical" evidence="1">
    <location>
        <begin position="107"/>
        <end position="123"/>
    </location>
</feature>
<dbReference type="Pfam" id="PF01757">
    <property type="entry name" value="Acyl_transf_3"/>
    <property type="match status" value="1"/>
</dbReference>
<reference evidence="3 4" key="1">
    <citation type="journal article" date="2014" name="Antonie Van Leeuwenhoek">
        <title>Hyphomonas beringensis sp. nov. and Hyphomonas chukchiensis sp. nov., isolated from surface seawater of the Bering Sea and Chukchi Sea.</title>
        <authorList>
            <person name="Li C."/>
            <person name="Lai Q."/>
            <person name="Li G."/>
            <person name="Dong C."/>
            <person name="Wang J."/>
            <person name="Liao Y."/>
            <person name="Shao Z."/>
        </authorList>
    </citation>
    <scope>NUCLEOTIDE SEQUENCE [LARGE SCALE GENOMIC DNA]</scope>
    <source>
        <strain evidence="3 4">SCH89</strain>
    </source>
</reference>
<dbReference type="Proteomes" id="UP000024942">
    <property type="component" value="Unassembled WGS sequence"/>
</dbReference>
<gene>
    <name evidence="3" type="ORF">HOC_20738</name>
</gene>
<dbReference type="EMBL" id="ARYL01000136">
    <property type="protein sequence ID" value="KCZ96818.1"/>
    <property type="molecule type" value="Genomic_DNA"/>
</dbReference>
<dbReference type="GO" id="GO:0016747">
    <property type="term" value="F:acyltransferase activity, transferring groups other than amino-acyl groups"/>
    <property type="evidence" value="ECO:0007669"/>
    <property type="project" value="InterPro"/>
</dbReference>
<feature type="non-terminal residue" evidence="3">
    <location>
        <position position="1"/>
    </location>
</feature>
<keyword evidence="1" id="KW-0472">Membrane</keyword>
<evidence type="ECO:0000256" key="1">
    <source>
        <dbReference type="SAM" id="Phobius"/>
    </source>
</evidence>
<keyword evidence="3" id="KW-0012">Acyltransferase</keyword>